<protein>
    <recommendedName>
        <fullName evidence="17">DUF1211 domain-containing protein</fullName>
    </recommendedName>
</protein>
<evidence type="ECO:0000256" key="4">
    <source>
        <dbReference type="ARBA" id="ARBA00022538"/>
    </source>
</evidence>
<evidence type="ECO:0000256" key="2">
    <source>
        <dbReference type="ARBA" id="ARBA00006920"/>
    </source>
</evidence>
<evidence type="ECO:0000256" key="12">
    <source>
        <dbReference type="ARBA" id="ARBA00034430"/>
    </source>
</evidence>
<evidence type="ECO:0000313" key="15">
    <source>
        <dbReference type="EMBL" id="ADC47504.1"/>
    </source>
</evidence>
<evidence type="ECO:0000256" key="8">
    <source>
        <dbReference type="ARBA" id="ARBA00022989"/>
    </source>
</evidence>
<dbReference type="GO" id="GO:0016020">
    <property type="term" value="C:membrane"/>
    <property type="evidence" value="ECO:0007669"/>
    <property type="project" value="UniProtKB-SubCell"/>
</dbReference>
<dbReference type="EMBL" id="CP001719">
    <property type="protein sequence ID" value="ADC47504.1"/>
    <property type="molecule type" value="Genomic_DNA"/>
</dbReference>
<feature type="transmembrane region" description="Helical" evidence="14">
    <location>
        <begin position="183"/>
        <end position="202"/>
    </location>
</feature>
<feature type="compositionally biased region" description="Basic and acidic residues" evidence="13">
    <location>
        <begin position="1"/>
        <end position="24"/>
    </location>
</feature>
<evidence type="ECO:0000256" key="11">
    <source>
        <dbReference type="ARBA" id="ARBA00023303"/>
    </source>
</evidence>
<dbReference type="OrthoDB" id="10769at2157"/>
<keyword evidence="3" id="KW-0813">Transport</keyword>
<feature type="transmembrane region" description="Helical" evidence="14">
    <location>
        <begin position="148"/>
        <end position="171"/>
    </location>
</feature>
<dbReference type="GO" id="GO:0005267">
    <property type="term" value="F:potassium channel activity"/>
    <property type="evidence" value="ECO:0007669"/>
    <property type="project" value="UniProtKB-KW"/>
</dbReference>
<keyword evidence="7" id="KW-0630">Potassium</keyword>
<keyword evidence="8 14" id="KW-1133">Transmembrane helix</keyword>
<evidence type="ECO:0000256" key="6">
    <source>
        <dbReference type="ARBA" id="ARBA00022826"/>
    </source>
</evidence>
<keyword evidence="11" id="KW-0407">Ion channel</keyword>
<evidence type="ECO:0008006" key="17">
    <source>
        <dbReference type="Google" id="ProtNLM"/>
    </source>
</evidence>
<dbReference type="HOGENOM" id="CLU_090238_3_2_2"/>
<dbReference type="AlphaFoldDB" id="D3E4W0"/>
<sequence length="269" mass="31175">MNQLKEEVDSRMKSIEDNASEKTKQKLQKKQKKIDDISEADIDEQIETLEKENKKLKRYQRILDALQEKMEIDSGRVMGLTDGIFSIVMTLLIFGITLPSTEILTDAGLSSFISSILPNIGVTLVSFILLASFWIYHHEFIKLKCLNLVYLWLSMFYLATVCFIPFTTTLIGTYPEFRLSTNIFGINILLVIIFFLLMLNYASKRGFLDEEVIEKDKKYVHHTLYIILGLAVIINLLDFSVNENFIYLFFLVPIISTIRDVRFKLKNTE</sequence>
<keyword evidence="16" id="KW-1185">Reference proteome</keyword>
<organism evidence="15 16">
    <name type="scientific">Methanobrevibacter ruminantium (strain ATCC 35063 / DSM 1093 / JCM 13430 / OCM 146 / M1)</name>
    <name type="common">Methanobacterium ruminantium</name>
    <dbReference type="NCBI Taxonomy" id="634498"/>
    <lineage>
        <taxon>Archaea</taxon>
        <taxon>Methanobacteriati</taxon>
        <taxon>Methanobacteriota</taxon>
        <taxon>Methanomada group</taxon>
        <taxon>Methanobacteria</taxon>
        <taxon>Methanobacteriales</taxon>
        <taxon>Methanobacteriaceae</taxon>
        <taxon>Methanobrevibacter</taxon>
    </lineage>
</organism>
<feature type="transmembrane region" description="Helical" evidence="14">
    <location>
        <begin position="77"/>
        <end position="96"/>
    </location>
</feature>
<dbReference type="PANTHER" id="PTHR31462:SF5">
    <property type="entry name" value="ENDOSOMAL_LYSOSOMAL PROTON CHANNEL TMEM175"/>
    <property type="match status" value="1"/>
</dbReference>
<keyword evidence="10 14" id="KW-0472">Membrane</keyword>
<feature type="transmembrane region" description="Helical" evidence="14">
    <location>
        <begin position="223"/>
        <end position="239"/>
    </location>
</feature>
<dbReference type="RefSeq" id="WP_012956452.1">
    <property type="nucleotide sequence ID" value="NC_013790.1"/>
</dbReference>
<comment type="similarity">
    <text evidence="2">Belongs to the TMEM175 family.</text>
</comment>
<comment type="subcellular location">
    <subcellularLocation>
        <location evidence="1">Membrane</location>
        <topology evidence="1">Multi-pass membrane protein</topology>
    </subcellularLocation>
</comment>
<dbReference type="GeneID" id="8771316"/>
<dbReference type="eggNOG" id="arCOG04887">
    <property type="taxonomic scope" value="Archaea"/>
</dbReference>
<keyword evidence="4" id="KW-0633">Potassium transport</keyword>
<dbReference type="Proteomes" id="UP000008680">
    <property type="component" value="Chromosome"/>
</dbReference>
<feature type="region of interest" description="Disordered" evidence="13">
    <location>
        <begin position="1"/>
        <end position="35"/>
    </location>
</feature>
<dbReference type="PANTHER" id="PTHR31462">
    <property type="entry name" value="ENDOSOMAL/LYSOSOMAL POTASSIUM CHANNEL TMEM175"/>
    <property type="match status" value="1"/>
</dbReference>
<accession>D3E4W0</accession>
<evidence type="ECO:0000256" key="1">
    <source>
        <dbReference type="ARBA" id="ARBA00004141"/>
    </source>
</evidence>
<feature type="transmembrane region" description="Helical" evidence="14">
    <location>
        <begin position="116"/>
        <end position="136"/>
    </location>
</feature>
<evidence type="ECO:0000256" key="14">
    <source>
        <dbReference type="SAM" id="Phobius"/>
    </source>
</evidence>
<proteinExistence type="inferred from homology"/>
<dbReference type="KEGG" id="mru:mru_1654"/>
<keyword evidence="9" id="KW-0406">Ion transport</keyword>
<keyword evidence="6" id="KW-0631">Potassium channel</keyword>
<reference evidence="15 16" key="1">
    <citation type="journal article" date="2010" name="PLoS ONE">
        <title>The genome sequence of the rumen methanogen Methanobrevibacter ruminantium reveals new possibilities for controlling ruminant methane emissions.</title>
        <authorList>
            <person name="Leahy S.C."/>
            <person name="Kelly W.J."/>
            <person name="Altermann E."/>
            <person name="Ronimus R.S."/>
            <person name="Yeoman C.J."/>
            <person name="Pacheco D.M."/>
            <person name="Li D."/>
            <person name="Kong Z."/>
            <person name="McTavish S."/>
            <person name="Sang C."/>
            <person name="Lambie S.C."/>
            <person name="Janssen P.H."/>
            <person name="Dey D."/>
            <person name="Attwood G.T."/>
        </authorList>
    </citation>
    <scope>NUCLEOTIDE SEQUENCE [LARGE SCALE GENOMIC DNA]</scope>
    <source>
        <strain evidence="16">ATCC 35063 / DSM 1093 / JCM 13430 / OCM 146 / M1</strain>
    </source>
</reference>
<evidence type="ECO:0000256" key="9">
    <source>
        <dbReference type="ARBA" id="ARBA00023065"/>
    </source>
</evidence>
<dbReference type="Pfam" id="PF06736">
    <property type="entry name" value="TMEM175"/>
    <property type="match status" value="1"/>
</dbReference>
<dbReference type="GO" id="GO:0015252">
    <property type="term" value="F:proton channel activity"/>
    <property type="evidence" value="ECO:0007669"/>
    <property type="project" value="InterPro"/>
</dbReference>
<evidence type="ECO:0000256" key="13">
    <source>
        <dbReference type="SAM" id="MobiDB-lite"/>
    </source>
</evidence>
<keyword evidence="5 14" id="KW-0812">Transmembrane</keyword>
<comment type="catalytic activity">
    <reaction evidence="12">
        <text>K(+)(in) = K(+)(out)</text>
        <dbReference type="Rhea" id="RHEA:29463"/>
        <dbReference type="ChEBI" id="CHEBI:29103"/>
    </reaction>
</comment>
<dbReference type="PATRIC" id="fig|634498.28.peg.1654"/>
<evidence type="ECO:0000313" key="16">
    <source>
        <dbReference type="Proteomes" id="UP000008680"/>
    </source>
</evidence>
<evidence type="ECO:0000256" key="7">
    <source>
        <dbReference type="ARBA" id="ARBA00022958"/>
    </source>
</evidence>
<gene>
    <name evidence="15" type="ordered locus">mru_1654</name>
</gene>
<evidence type="ECO:0000256" key="5">
    <source>
        <dbReference type="ARBA" id="ARBA00022692"/>
    </source>
</evidence>
<dbReference type="STRING" id="634498.mru_1654"/>
<name>D3E4W0_METRM</name>
<evidence type="ECO:0000256" key="10">
    <source>
        <dbReference type="ARBA" id="ARBA00023136"/>
    </source>
</evidence>
<dbReference type="InterPro" id="IPR010617">
    <property type="entry name" value="TMEM175-like"/>
</dbReference>
<evidence type="ECO:0000256" key="3">
    <source>
        <dbReference type="ARBA" id="ARBA00022448"/>
    </source>
</evidence>